<evidence type="ECO:0000256" key="2">
    <source>
        <dbReference type="SAM" id="SignalP"/>
    </source>
</evidence>
<feature type="chain" id="PRO_5043732728" description="Glycoside hydrolase family 42 N-terminal domain-containing protein" evidence="2">
    <location>
        <begin position="22"/>
        <end position="904"/>
    </location>
</feature>
<protein>
    <recommendedName>
        <fullName evidence="5">Glycoside hydrolase family 42 N-terminal domain-containing protein</fullName>
    </recommendedName>
</protein>
<proteinExistence type="predicted"/>
<reference evidence="3 4" key="1">
    <citation type="journal article" date="2024" name="Nat. Commun.">
        <title>Phylogenomics reveals the evolutionary origins of lichenization in chlorophyte algae.</title>
        <authorList>
            <person name="Puginier C."/>
            <person name="Libourel C."/>
            <person name="Otte J."/>
            <person name="Skaloud P."/>
            <person name="Haon M."/>
            <person name="Grisel S."/>
            <person name="Petersen M."/>
            <person name="Berrin J.G."/>
            <person name="Delaux P.M."/>
            <person name="Dal Grande F."/>
            <person name="Keller J."/>
        </authorList>
    </citation>
    <scope>NUCLEOTIDE SEQUENCE [LARGE SCALE GENOMIC DNA]</scope>
    <source>
        <strain evidence="3 4">SAG 2036</strain>
    </source>
</reference>
<sequence length="904" mass="98766">MAQQWNKILLVLLCLLPLAAGAPVVWTGRTENRHFDIYTIGNDEGQVGGPAPSFTPPSRPLAPSPSQETVHYVNLAAKPLEVAFRPLTHTIVSLQAEGGSFNYVPKDGDFGINRSLPGAGALGDLYLRVRSAQTQQITLPPLPYLEPYPTWTTLSTSITGDPSAGVRELPVQPWELLADDLTPLLGPDSLPIYIERRYWQATDSVGGLIMSFTLHNRDNFSAVEIGALGLPLCFQGRWDGFSLEQMSQRSSFVDYHLGLQHGFATVTRMSGKGPVLLVTAENSTSFEAWRSNRDMAGCGPLWTPEWMVHSAAYKTEWQEAKPWNPMTAAILGPQENMTVGWRLQLASSLRQRDPALAAAGKAVLVGIPGYVLSTEMQSAKLLVTFPKGASAIAKIKVEPEGAIVPGKISATNSPRQVAIPLAARHYGQARLVLHFDDAASSRTVAHYFVLLPLKEHLRRFGEFQATSAWFATAAGQAPDPFGRAPSVMPWDRQAGRHVLQDPRAFVVGLSDEAGAGANVGLAVKVGNMPTQAEVARMDEYVHSTLWGVGVEKDIPFPVSLQDPSNYGIRAGLFWVPTPGSNETGMPGYNYLPSDFAGWIWNRDRSVGSLGRAYNYPHQTIVYWSLYKAASEHSLLVTRQPAIWYLQQACHTIMGMWQQARWYTQFGLMAGTVFREVLTDAWLEGLIAEAAAIHDIMYNRTNVGVTYHSGAPCPEPPGPCACHDNAADNTSMLRCTAWTDNPFPFGSEFAWDSTGQEEIFIWSKWFGFEETATSTLDAVLAFMPTLPNWAYNGGALGIGDFSNNAKLTPYGGWERPLTHYRAGLNAIPVLEAYLADPDDLHLLLTGIGGMAGGLTNIDLQGATSMGFHSDPALLQHDPYSGDYGIGFFGQTHLMTAAIVRQAFDR</sequence>
<keyword evidence="2" id="KW-0732">Signal</keyword>
<feature type="compositionally biased region" description="Pro residues" evidence="1">
    <location>
        <begin position="53"/>
        <end position="63"/>
    </location>
</feature>
<evidence type="ECO:0000256" key="1">
    <source>
        <dbReference type="SAM" id="MobiDB-lite"/>
    </source>
</evidence>
<dbReference type="AlphaFoldDB" id="A0AAW1PN55"/>
<name>A0AAW1PN55_9CHLO</name>
<evidence type="ECO:0008006" key="5">
    <source>
        <dbReference type="Google" id="ProtNLM"/>
    </source>
</evidence>
<dbReference type="EMBL" id="JALJOQ010000012">
    <property type="protein sequence ID" value="KAK9810984.1"/>
    <property type="molecule type" value="Genomic_DNA"/>
</dbReference>
<dbReference type="Proteomes" id="UP001465755">
    <property type="component" value="Unassembled WGS sequence"/>
</dbReference>
<gene>
    <name evidence="3" type="ORF">WJX73_003381</name>
</gene>
<comment type="caution">
    <text evidence="3">The sequence shown here is derived from an EMBL/GenBank/DDBJ whole genome shotgun (WGS) entry which is preliminary data.</text>
</comment>
<evidence type="ECO:0000313" key="4">
    <source>
        <dbReference type="Proteomes" id="UP001465755"/>
    </source>
</evidence>
<dbReference type="Pfam" id="PF18951">
    <property type="entry name" value="DUF5695"/>
    <property type="match status" value="2"/>
</dbReference>
<evidence type="ECO:0000313" key="3">
    <source>
        <dbReference type="EMBL" id="KAK9810984.1"/>
    </source>
</evidence>
<accession>A0AAW1PN55</accession>
<dbReference type="InterPro" id="IPR043750">
    <property type="entry name" value="DUF5695"/>
</dbReference>
<organism evidence="3 4">
    <name type="scientific">Symbiochloris irregularis</name>
    <dbReference type="NCBI Taxonomy" id="706552"/>
    <lineage>
        <taxon>Eukaryota</taxon>
        <taxon>Viridiplantae</taxon>
        <taxon>Chlorophyta</taxon>
        <taxon>core chlorophytes</taxon>
        <taxon>Trebouxiophyceae</taxon>
        <taxon>Trebouxiales</taxon>
        <taxon>Trebouxiaceae</taxon>
        <taxon>Symbiochloris</taxon>
    </lineage>
</organism>
<feature type="region of interest" description="Disordered" evidence="1">
    <location>
        <begin position="46"/>
        <end position="66"/>
    </location>
</feature>
<feature type="signal peptide" evidence="2">
    <location>
        <begin position="1"/>
        <end position="21"/>
    </location>
</feature>
<keyword evidence="4" id="KW-1185">Reference proteome</keyword>